<feature type="transmembrane region" description="Helical" evidence="8">
    <location>
        <begin position="320"/>
        <end position="342"/>
    </location>
</feature>
<dbReference type="InterPro" id="IPR024041">
    <property type="entry name" value="NH4_transpt_AmtB-like_dom"/>
</dbReference>
<keyword evidence="5 8" id="KW-1133">Transmembrane helix</keyword>
<evidence type="ECO:0000259" key="9">
    <source>
        <dbReference type="Pfam" id="PF00909"/>
    </source>
</evidence>
<gene>
    <name evidence="10" type="ORF">C2G38_2012083</name>
</gene>
<evidence type="ECO:0000256" key="4">
    <source>
        <dbReference type="ARBA" id="ARBA00022692"/>
    </source>
</evidence>
<comment type="caution">
    <text evidence="10">The sequence shown here is derived from an EMBL/GenBank/DDBJ whole genome shotgun (WGS) entry which is preliminary data.</text>
</comment>
<evidence type="ECO:0000256" key="2">
    <source>
        <dbReference type="ARBA" id="ARBA00005887"/>
    </source>
</evidence>
<dbReference type="InterPro" id="IPR001905">
    <property type="entry name" value="Ammonium_transpt"/>
</dbReference>
<dbReference type="EMBL" id="QKWP01000096">
    <property type="protein sequence ID" value="RIB27527.1"/>
    <property type="molecule type" value="Genomic_DNA"/>
</dbReference>
<evidence type="ECO:0000256" key="5">
    <source>
        <dbReference type="ARBA" id="ARBA00022989"/>
    </source>
</evidence>
<feature type="transmembrane region" description="Helical" evidence="8">
    <location>
        <begin position="110"/>
        <end position="130"/>
    </location>
</feature>
<comment type="subcellular location">
    <subcellularLocation>
        <location evidence="8">Cell membrane</location>
        <topology evidence="8">Multi-pass membrane protein</topology>
    </subcellularLocation>
    <subcellularLocation>
        <location evidence="1">Membrane</location>
        <topology evidence="1">Multi-pass membrane protein</topology>
    </subcellularLocation>
</comment>
<feature type="transmembrane region" description="Helical" evidence="8">
    <location>
        <begin position="264"/>
        <end position="282"/>
    </location>
</feature>
<dbReference type="PROSITE" id="PS01219">
    <property type="entry name" value="AMMONIUM_TRANSP"/>
    <property type="match status" value="1"/>
</dbReference>
<feature type="transmembrane region" description="Helical" evidence="8">
    <location>
        <begin position="207"/>
        <end position="224"/>
    </location>
</feature>
<evidence type="ECO:0000256" key="6">
    <source>
        <dbReference type="ARBA" id="ARBA00023136"/>
    </source>
</evidence>
<feature type="transmembrane region" description="Helical" evidence="8">
    <location>
        <begin position="137"/>
        <end position="158"/>
    </location>
</feature>
<evidence type="ECO:0000313" key="11">
    <source>
        <dbReference type="Proteomes" id="UP000266673"/>
    </source>
</evidence>
<keyword evidence="7 8" id="KW-0924">Ammonia transport</keyword>
<sequence length="455" mass="49196">MSTNSTNSTNNDSSSGNVAWVLAATCLVWIMTPGVGFLYSGMARKKHALSLIMLCILTIPIVSIQWFIFGYSLAFSRTGSGFIGNLQNAFLINASWESGPTLLSKNVPEFIFAIFQCKFAIIASALIIGGAAERVRLLPMIIFIFIWSTLVYDVIAAWCWSTNGWFTTLGGLDFAGGIPIHISSGAAALAFCIVLGRRNEPSSPHNIINVILGTVMLWFGWFGFNGGSALAANKRAIMALIVTNLSASFSGLTWMFLDYFKYKRLRAVSFCSGAVAGLVAITPASGYVAPYATVFFGIASGIFCNLAIVMKNKLRRYDDAMDVFAIHGIGGFIGNFLTGVFANKDLVFRLNDNDILIEGGAINGNFKQIGIQLAGSCTGMIYSFLVTFIILHIMNLIPGLALRLDGGRGGTDIIEMNERAYCFAEESDADNENGHVHVNNVDIESANSVNDDENK</sequence>
<dbReference type="GO" id="GO:0005886">
    <property type="term" value="C:plasma membrane"/>
    <property type="evidence" value="ECO:0007669"/>
    <property type="project" value="UniProtKB-SubCell"/>
</dbReference>
<evidence type="ECO:0000256" key="1">
    <source>
        <dbReference type="ARBA" id="ARBA00004141"/>
    </source>
</evidence>
<dbReference type="Pfam" id="PF00909">
    <property type="entry name" value="Ammonium_transp"/>
    <property type="match status" value="1"/>
</dbReference>
<dbReference type="InterPro" id="IPR018047">
    <property type="entry name" value="Ammonium_transpt_CS"/>
</dbReference>
<name>A0A397W1Q7_9GLOM</name>
<dbReference type="Proteomes" id="UP000266673">
    <property type="component" value="Unassembled WGS sequence"/>
</dbReference>
<dbReference type="PANTHER" id="PTHR43029">
    <property type="entry name" value="AMMONIUM TRANSPORTER MEP2"/>
    <property type="match status" value="1"/>
</dbReference>
<protein>
    <recommendedName>
        <fullName evidence="8">Ammonium transporter</fullName>
    </recommendedName>
</protein>
<feature type="transmembrane region" description="Helical" evidence="8">
    <location>
        <begin position="51"/>
        <end position="74"/>
    </location>
</feature>
<organism evidence="10 11">
    <name type="scientific">Gigaspora rosea</name>
    <dbReference type="NCBI Taxonomy" id="44941"/>
    <lineage>
        <taxon>Eukaryota</taxon>
        <taxon>Fungi</taxon>
        <taxon>Fungi incertae sedis</taxon>
        <taxon>Mucoromycota</taxon>
        <taxon>Glomeromycotina</taxon>
        <taxon>Glomeromycetes</taxon>
        <taxon>Diversisporales</taxon>
        <taxon>Gigasporaceae</taxon>
        <taxon>Gigaspora</taxon>
    </lineage>
</organism>
<dbReference type="AlphaFoldDB" id="A0A397W1Q7"/>
<evidence type="ECO:0000313" key="10">
    <source>
        <dbReference type="EMBL" id="RIB27527.1"/>
    </source>
</evidence>
<keyword evidence="11" id="KW-1185">Reference proteome</keyword>
<proteinExistence type="inferred from homology"/>
<feature type="domain" description="Ammonium transporter AmtB-like" evidence="9">
    <location>
        <begin position="19"/>
        <end position="421"/>
    </location>
</feature>
<keyword evidence="6 8" id="KW-0472">Membrane</keyword>
<dbReference type="Gene3D" id="1.10.3430.10">
    <property type="entry name" value="Ammonium transporter AmtB like domains"/>
    <property type="match status" value="1"/>
</dbReference>
<dbReference type="PANTHER" id="PTHR43029:SF10">
    <property type="entry name" value="AMMONIUM TRANSPORTER MEP2"/>
    <property type="match status" value="1"/>
</dbReference>
<dbReference type="SUPFAM" id="SSF111352">
    <property type="entry name" value="Ammonium transporter"/>
    <property type="match status" value="1"/>
</dbReference>
<evidence type="ECO:0000256" key="7">
    <source>
        <dbReference type="ARBA" id="ARBA00023177"/>
    </source>
</evidence>
<comment type="similarity">
    <text evidence="2 8">Belongs to the ammonia transporter channel (TC 1.A.11.2) family.</text>
</comment>
<accession>A0A397W1Q7</accession>
<dbReference type="NCBIfam" id="TIGR00836">
    <property type="entry name" value="amt"/>
    <property type="match status" value="1"/>
</dbReference>
<keyword evidence="3 8" id="KW-0813">Transport</keyword>
<feature type="transmembrane region" description="Helical" evidence="8">
    <location>
        <begin position="178"/>
        <end position="195"/>
    </location>
</feature>
<dbReference type="GO" id="GO:0008519">
    <property type="term" value="F:ammonium channel activity"/>
    <property type="evidence" value="ECO:0007669"/>
    <property type="project" value="InterPro"/>
</dbReference>
<reference evidence="10 11" key="1">
    <citation type="submission" date="2018-06" db="EMBL/GenBank/DDBJ databases">
        <title>Comparative genomics reveals the genomic features of Rhizophagus irregularis, R. cerebriforme, R. diaphanum and Gigaspora rosea, and their symbiotic lifestyle signature.</title>
        <authorList>
            <person name="Morin E."/>
            <person name="San Clemente H."/>
            <person name="Chen E.C.H."/>
            <person name="De La Providencia I."/>
            <person name="Hainaut M."/>
            <person name="Kuo A."/>
            <person name="Kohler A."/>
            <person name="Murat C."/>
            <person name="Tang N."/>
            <person name="Roy S."/>
            <person name="Loubradou J."/>
            <person name="Henrissat B."/>
            <person name="Grigoriev I.V."/>
            <person name="Corradi N."/>
            <person name="Roux C."/>
            <person name="Martin F.M."/>
        </authorList>
    </citation>
    <scope>NUCLEOTIDE SEQUENCE [LARGE SCALE GENOMIC DNA]</scope>
    <source>
        <strain evidence="10 11">DAOM 194757</strain>
    </source>
</reference>
<evidence type="ECO:0000256" key="8">
    <source>
        <dbReference type="RuleBase" id="RU362002"/>
    </source>
</evidence>
<feature type="transmembrane region" description="Helical" evidence="8">
    <location>
        <begin position="236"/>
        <end position="257"/>
    </location>
</feature>
<evidence type="ECO:0000256" key="3">
    <source>
        <dbReference type="ARBA" id="ARBA00022448"/>
    </source>
</evidence>
<dbReference type="InterPro" id="IPR029020">
    <property type="entry name" value="Ammonium/urea_transptr"/>
</dbReference>
<dbReference type="STRING" id="44941.A0A397W1Q7"/>
<dbReference type="OrthoDB" id="534912at2759"/>
<keyword evidence="4 8" id="KW-0812">Transmembrane</keyword>
<feature type="transmembrane region" description="Helical" evidence="8">
    <location>
        <begin position="380"/>
        <end position="402"/>
    </location>
</feature>
<feature type="transmembrane region" description="Helical" evidence="8">
    <location>
        <begin position="288"/>
        <end position="308"/>
    </location>
</feature>
<feature type="transmembrane region" description="Helical" evidence="8">
    <location>
        <begin position="20"/>
        <end position="39"/>
    </location>
</feature>